<sequence>MSGLPEAHSTPYEIVGEPGPSDEFHTMKTHDLKAWLQERGADLTGVFERHNLEEMARKMAGKKGGGTGAGAGPEGGA</sequence>
<dbReference type="OrthoDB" id="10519245at2759"/>
<evidence type="ECO:0000313" key="2">
    <source>
        <dbReference type="EMBL" id="PSC73898.1"/>
    </source>
</evidence>
<dbReference type="EMBL" id="LHPF02000006">
    <property type="protein sequence ID" value="PSC73898.1"/>
    <property type="molecule type" value="Genomic_DNA"/>
</dbReference>
<accession>A0A2P6VIJ3</accession>
<keyword evidence="3" id="KW-1185">Reference proteome</keyword>
<name>A0A2P6VIJ3_9CHLO</name>
<gene>
    <name evidence="2" type="ORF">C2E20_3065</name>
</gene>
<dbReference type="Proteomes" id="UP000239649">
    <property type="component" value="Unassembled WGS sequence"/>
</dbReference>
<proteinExistence type="predicted"/>
<evidence type="ECO:0000313" key="3">
    <source>
        <dbReference type="Proteomes" id="UP000239649"/>
    </source>
</evidence>
<feature type="region of interest" description="Disordered" evidence="1">
    <location>
        <begin position="1"/>
        <end position="25"/>
    </location>
</feature>
<dbReference type="AlphaFoldDB" id="A0A2P6VIJ3"/>
<organism evidence="2 3">
    <name type="scientific">Micractinium conductrix</name>
    <dbReference type="NCBI Taxonomy" id="554055"/>
    <lineage>
        <taxon>Eukaryota</taxon>
        <taxon>Viridiplantae</taxon>
        <taxon>Chlorophyta</taxon>
        <taxon>core chlorophytes</taxon>
        <taxon>Trebouxiophyceae</taxon>
        <taxon>Chlorellales</taxon>
        <taxon>Chlorellaceae</taxon>
        <taxon>Chlorella clade</taxon>
        <taxon>Micractinium</taxon>
    </lineage>
</organism>
<reference evidence="2 3" key="1">
    <citation type="journal article" date="2018" name="Plant J.">
        <title>Genome sequences of Chlorella sorokiniana UTEX 1602 and Micractinium conductrix SAG 241.80: implications to maltose excretion by a green alga.</title>
        <authorList>
            <person name="Arriola M.B."/>
            <person name="Velmurugan N."/>
            <person name="Zhang Y."/>
            <person name="Plunkett M.H."/>
            <person name="Hondzo H."/>
            <person name="Barney B.M."/>
        </authorList>
    </citation>
    <scope>NUCLEOTIDE SEQUENCE [LARGE SCALE GENOMIC DNA]</scope>
    <source>
        <strain evidence="2 3">SAG 241.80</strain>
    </source>
</reference>
<evidence type="ECO:0000256" key="1">
    <source>
        <dbReference type="SAM" id="MobiDB-lite"/>
    </source>
</evidence>
<protein>
    <submittedName>
        <fullName evidence="2">Uncharacterized protein</fullName>
    </submittedName>
</protein>
<comment type="caution">
    <text evidence="2">The sequence shown here is derived from an EMBL/GenBank/DDBJ whole genome shotgun (WGS) entry which is preliminary data.</text>
</comment>